<sequence length="324" mass="36362">MSLSSQGLQLGGTIIPVCIGVQLNAFNYIQTVLHQQREGGMQTVGWLISSISLSNIVVELSCFWLVALVWMNMIIINEVVQPGLKASLFFWLGSCCVSFWSIAWLSLFYCMKVVSFTTTFFRALKRNISSVINKALLISVLGSYILFSPFFTLQLQIDMLNVPSTTNTTNISYSANLVFASWINVDLYTMLFLCFLIPLPLMIMLPTSLRLVVHLCKHVMALHQNQTQCQSLDSYLRVCKLTVSLVGIYLTTLIIMSFYFISELIQSNVSYHIIICSCTFYCIMSGALLTASNKFLKEKLLKILCCKEPPDTSGKCQTADTEVT</sequence>
<dbReference type="RefSeq" id="XP_028852283.1">
    <property type="nucleotide sequence ID" value="XM_028996450.1"/>
</dbReference>
<reference evidence="14 15" key="1">
    <citation type="submission" date="2020-06" db="EMBL/GenBank/DDBJ databases">
        <authorList>
            <consortium name="Wellcome Sanger Institute Data Sharing"/>
        </authorList>
    </citation>
    <scope>NUCLEOTIDE SEQUENCE [LARGE SCALE GENOMIC DNA]</scope>
</reference>
<reference evidence="14" key="2">
    <citation type="submission" date="2025-08" db="UniProtKB">
        <authorList>
            <consortium name="Ensembl"/>
        </authorList>
    </citation>
    <scope>IDENTIFICATION</scope>
</reference>
<evidence type="ECO:0000256" key="11">
    <source>
        <dbReference type="RuleBase" id="RU004423"/>
    </source>
</evidence>
<evidence type="ECO:0000256" key="1">
    <source>
        <dbReference type="ARBA" id="ARBA00004141"/>
    </source>
</evidence>
<evidence type="ECO:0000313" key="14">
    <source>
        <dbReference type="Ensembl" id="ENSDCDP00010050131.1"/>
    </source>
</evidence>
<dbReference type="AlphaFoldDB" id="A0AAY4DZZ1"/>
<keyword evidence="6 13" id="KW-1133">Transmembrane helix</keyword>
<feature type="transmembrane region" description="Helical" evidence="13">
    <location>
        <begin position="56"/>
        <end position="76"/>
    </location>
</feature>
<feature type="transmembrane region" description="Helical" evidence="13">
    <location>
        <begin position="131"/>
        <end position="151"/>
    </location>
</feature>
<name>A0AAY4DZZ1_9TELE</name>
<keyword evidence="5 12" id="KW-0812">Transmembrane</keyword>
<evidence type="ECO:0000256" key="4">
    <source>
        <dbReference type="ARBA" id="ARBA00022606"/>
    </source>
</evidence>
<dbReference type="Proteomes" id="UP000694580">
    <property type="component" value="Chromosome 11"/>
</dbReference>
<evidence type="ECO:0000256" key="6">
    <source>
        <dbReference type="ARBA" id="ARBA00022989"/>
    </source>
</evidence>
<dbReference type="SUPFAM" id="SSF81321">
    <property type="entry name" value="Family A G protein-coupled receptor-like"/>
    <property type="match status" value="1"/>
</dbReference>
<keyword evidence="15" id="KW-1185">Reference proteome</keyword>
<evidence type="ECO:0000256" key="10">
    <source>
        <dbReference type="ARBA" id="ARBA00023224"/>
    </source>
</evidence>
<accession>A0AAY4DZZ1</accession>
<evidence type="ECO:0000256" key="9">
    <source>
        <dbReference type="ARBA" id="ARBA00023170"/>
    </source>
</evidence>
<proteinExistence type="inferred from homology"/>
<organism evidence="14 15">
    <name type="scientific">Denticeps clupeoides</name>
    <name type="common">denticle herring</name>
    <dbReference type="NCBI Taxonomy" id="299321"/>
    <lineage>
        <taxon>Eukaryota</taxon>
        <taxon>Metazoa</taxon>
        <taxon>Chordata</taxon>
        <taxon>Craniata</taxon>
        <taxon>Vertebrata</taxon>
        <taxon>Euteleostomi</taxon>
        <taxon>Actinopterygii</taxon>
        <taxon>Neopterygii</taxon>
        <taxon>Teleostei</taxon>
        <taxon>Clupei</taxon>
        <taxon>Clupeiformes</taxon>
        <taxon>Denticipitoidei</taxon>
        <taxon>Denticipitidae</taxon>
        <taxon>Denticeps</taxon>
    </lineage>
</organism>
<evidence type="ECO:0000256" key="12">
    <source>
        <dbReference type="RuleBase" id="RU004424"/>
    </source>
</evidence>
<dbReference type="Gene3D" id="1.20.1070.10">
    <property type="entry name" value="Rhodopsin 7-helix transmembrane proteins"/>
    <property type="match status" value="1"/>
</dbReference>
<feature type="transmembrane region" description="Helical" evidence="13">
    <location>
        <begin position="88"/>
        <end position="110"/>
    </location>
</feature>
<dbReference type="PANTHER" id="PTHR11394">
    <property type="entry name" value="TASTE RECEPTOR TYPE 2"/>
    <property type="match status" value="1"/>
</dbReference>
<dbReference type="GO" id="GO:0016020">
    <property type="term" value="C:membrane"/>
    <property type="evidence" value="ECO:0007669"/>
    <property type="project" value="UniProtKB-SubCell"/>
</dbReference>
<feature type="transmembrane region" description="Helical" evidence="13">
    <location>
        <begin position="187"/>
        <end position="213"/>
    </location>
</feature>
<feature type="transmembrane region" description="Helical" evidence="13">
    <location>
        <begin position="234"/>
        <end position="259"/>
    </location>
</feature>
<keyword evidence="3 12" id="KW-0919">Taste</keyword>
<keyword evidence="10 12" id="KW-0807">Transducer</keyword>
<protein>
    <recommendedName>
        <fullName evidence="12">Taste receptor type 2</fullName>
    </recommendedName>
</protein>
<evidence type="ECO:0000256" key="7">
    <source>
        <dbReference type="ARBA" id="ARBA00023040"/>
    </source>
</evidence>
<dbReference type="GO" id="GO:0033038">
    <property type="term" value="F:bitter taste receptor activity"/>
    <property type="evidence" value="ECO:0007669"/>
    <property type="project" value="InterPro"/>
</dbReference>
<keyword evidence="4 12" id="KW-0716">Sensory transduction</keyword>
<dbReference type="InterPro" id="IPR007960">
    <property type="entry name" value="TAS2R"/>
</dbReference>
<keyword evidence="8 12" id="KW-0472">Membrane</keyword>
<dbReference type="PANTHER" id="PTHR11394:SF47">
    <property type="entry name" value="TASTE RECEPTOR TYPE 2 MEMBER 40"/>
    <property type="match status" value="1"/>
</dbReference>
<dbReference type="Pfam" id="PF05296">
    <property type="entry name" value="TAS2R"/>
    <property type="match status" value="1"/>
</dbReference>
<evidence type="ECO:0000256" key="3">
    <source>
        <dbReference type="ARBA" id="ARBA00022480"/>
    </source>
</evidence>
<feature type="transmembrane region" description="Helical" evidence="13">
    <location>
        <begin position="271"/>
        <end position="291"/>
    </location>
</feature>
<gene>
    <name evidence="14" type="primary">LOC114799655</name>
</gene>
<evidence type="ECO:0000256" key="8">
    <source>
        <dbReference type="ARBA" id="ARBA00023136"/>
    </source>
</evidence>
<dbReference type="GO" id="GO:0004930">
    <property type="term" value="F:G protein-coupled receptor activity"/>
    <property type="evidence" value="ECO:0007669"/>
    <property type="project" value="UniProtKB-KW"/>
</dbReference>
<evidence type="ECO:0000256" key="5">
    <source>
        <dbReference type="ARBA" id="ARBA00022692"/>
    </source>
</evidence>
<evidence type="ECO:0000256" key="2">
    <source>
        <dbReference type="ARBA" id="ARBA00007376"/>
    </source>
</evidence>
<keyword evidence="7 12" id="KW-0297">G-protein coupled receptor</keyword>
<reference evidence="14" key="3">
    <citation type="submission" date="2025-09" db="UniProtKB">
        <authorList>
            <consortium name="Ensembl"/>
        </authorList>
    </citation>
    <scope>IDENTIFICATION</scope>
</reference>
<keyword evidence="9 12" id="KW-0675">Receptor</keyword>
<dbReference type="GeneTree" id="ENSGT00940000172267"/>
<evidence type="ECO:0000313" key="15">
    <source>
        <dbReference type="Proteomes" id="UP000694580"/>
    </source>
</evidence>
<evidence type="ECO:0000256" key="13">
    <source>
        <dbReference type="SAM" id="Phobius"/>
    </source>
</evidence>
<dbReference type="GeneID" id="114799655"/>
<comment type="similarity">
    <text evidence="2 11">Belongs to the G-protein coupled receptor T2R family.</text>
</comment>
<dbReference type="Ensembl" id="ENSDCDT00010060552.1">
    <property type="protein sequence ID" value="ENSDCDP00010050131.1"/>
    <property type="gene ID" value="ENSDCDG00010029813.1"/>
</dbReference>
<comment type="subcellular location">
    <subcellularLocation>
        <location evidence="1 12">Membrane</location>
        <topology evidence="1 12">Multi-pass membrane protein</topology>
    </subcellularLocation>
</comment>